<keyword evidence="3" id="KW-1185">Reference proteome</keyword>
<feature type="region of interest" description="Disordered" evidence="1">
    <location>
        <begin position="1"/>
        <end position="20"/>
    </location>
</feature>
<gene>
    <name evidence="2" type="ORF">GS3922_12775</name>
</gene>
<dbReference type="EMBL" id="CP014342">
    <property type="protein sequence ID" value="AMX84464.1"/>
    <property type="molecule type" value="Genomic_DNA"/>
</dbReference>
<dbReference type="RefSeq" id="WP_063166657.1">
    <property type="nucleotide sequence ID" value="NZ_CP014342.1"/>
</dbReference>
<evidence type="ECO:0000256" key="1">
    <source>
        <dbReference type="SAM" id="MobiDB-lite"/>
    </source>
</evidence>
<sequence>MIEPVIEIVPTTQHEQAKEKLNELRRQWRKAKRKKKERNEA</sequence>
<reference evidence="2 3" key="1">
    <citation type="submission" date="2016-02" db="EMBL/GenBank/DDBJ databases">
        <title>Complete genome sequence of Geobacillus subterraneus KCTC 3922T.</title>
        <authorList>
            <person name="Lee D.-W."/>
            <person name="Lee Y.-J."/>
            <person name="Lee S.-J."/>
            <person name="Park G.-S."/>
            <person name="Lee S.-J."/>
            <person name="Shin J.-H."/>
        </authorList>
    </citation>
    <scope>NUCLEOTIDE SEQUENCE [LARGE SCALE GENOMIC DNA]</scope>
    <source>
        <strain evidence="2 3">KCTC 3922</strain>
    </source>
</reference>
<organism evidence="2 3">
    <name type="scientific">Geobacillus subterraneus</name>
    <dbReference type="NCBI Taxonomy" id="129338"/>
    <lineage>
        <taxon>Bacteria</taxon>
        <taxon>Bacillati</taxon>
        <taxon>Bacillota</taxon>
        <taxon>Bacilli</taxon>
        <taxon>Bacillales</taxon>
        <taxon>Anoxybacillaceae</taxon>
        <taxon>Geobacillus</taxon>
    </lineage>
</organism>
<evidence type="ECO:0000313" key="2">
    <source>
        <dbReference type="EMBL" id="AMX84464.1"/>
    </source>
</evidence>
<name>A0ABN4NIC3_9BACL</name>
<proteinExistence type="predicted"/>
<dbReference type="GeneID" id="32408889"/>
<dbReference type="Proteomes" id="UP000076226">
    <property type="component" value="Chromosome"/>
</dbReference>
<accession>A0ABN4NIC3</accession>
<protein>
    <submittedName>
        <fullName evidence="2">Phosphohydrolase</fullName>
    </submittedName>
</protein>
<evidence type="ECO:0000313" key="3">
    <source>
        <dbReference type="Proteomes" id="UP000076226"/>
    </source>
</evidence>